<dbReference type="OMA" id="YCCRSIL"/>
<evidence type="ECO:0000256" key="4">
    <source>
        <dbReference type="ARBA" id="ARBA00023315"/>
    </source>
</evidence>
<keyword evidence="3" id="KW-0808">Transferase</keyword>
<keyword evidence="4" id="KW-0012">Acyltransferase</keyword>
<dbReference type="InterPro" id="IPR051283">
    <property type="entry name" value="Sec_Metabolite_Acyltrans"/>
</dbReference>
<dbReference type="GO" id="GO:0016746">
    <property type="term" value="F:acyltransferase activity"/>
    <property type="evidence" value="ECO:0007669"/>
    <property type="project" value="UniProtKB-KW"/>
</dbReference>
<evidence type="ECO:0000313" key="6">
    <source>
        <dbReference type="Proteomes" id="UP000016934"/>
    </source>
</evidence>
<dbReference type="Pfam" id="PF02458">
    <property type="entry name" value="Transferase"/>
    <property type="match status" value="1"/>
</dbReference>
<reference evidence="5 6" key="1">
    <citation type="journal article" date="2012" name="PLoS Pathog.">
        <title>Diverse lifestyles and strategies of plant pathogenesis encoded in the genomes of eighteen Dothideomycetes fungi.</title>
        <authorList>
            <person name="Ohm R.A."/>
            <person name="Feau N."/>
            <person name="Henrissat B."/>
            <person name="Schoch C.L."/>
            <person name="Horwitz B.A."/>
            <person name="Barry K.W."/>
            <person name="Condon B.J."/>
            <person name="Copeland A.C."/>
            <person name="Dhillon B."/>
            <person name="Glaser F."/>
            <person name="Hesse C.N."/>
            <person name="Kosti I."/>
            <person name="LaButti K."/>
            <person name="Lindquist E.A."/>
            <person name="Lucas S."/>
            <person name="Salamov A.A."/>
            <person name="Bradshaw R.E."/>
            <person name="Ciuffetti L."/>
            <person name="Hamelin R.C."/>
            <person name="Kema G.H.J."/>
            <person name="Lawrence C."/>
            <person name="Scott J.A."/>
            <person name="Spatafora J.W."/>
            <person name="Turgeon B.G."/>
            <person name="de Wit P.J.G.M."/>
            <person name="Zhong S."/>
            <person name="Goodwin S.B."/>
            <person name="Grigoriev I.V."/>
        </authorList>
    </citation>
    <scope>NUCLEOTIDE SEQUENCE [LARGE SCALE GENOMIC DNA]</scope>
    <source>
        <strain evidence="6">ND90Pr / ATCC 201652</strain>
    </source>
</reference>
<dbReference type="EMBL" id="KB445658">
    <property type="protein sequence ID" value="EMD58264.1"/>
    <property type="molecule type" value="Genomic_DNA"/>
</dbReference>
<accession>M2QSW0</accession>
<dbReference type="RefSeq" id="XP_007706009.1">
    <property type="nucleotide sequence ID" value="XM_007707819.1"/>
</dbReference>
<dbReference type="Proteomes" id="UP000016934">
    <property type="component" value="Unassembled WGS sequence"/>
</dbReference>
<evidence type="ECO:0000256" key="3">
    <source>
        <dbReference type="ARBA" id="ARBA00022679"/>
    </source>
</evidence>
<comment type="similarity">
    <text evidence="2">Belongs to the plant acyltransferase family.</text>
</comment>
<reference evidence="6" key="2">
    <citation type="journal article" date="2013" name="PLoS Genet.">
        <title>Comparative genome structure, secondary metabolite, and effector coding capacity across Cochliobolus pathogens.</title>
        <authorList>
            <person name="Condon B.J."/>
            <person name="Leng Y."/>
            <person name="Wu D."/>
            <person name="Bushley K.E."/>
            <person name="Ohm R.A."/>
            <person name="Otillar R."/>
            <person name="Martin J."/>
            <person name="Schackwitz W."/>
            <person name="Grimwood J."/>
            <person name="MohdZainudin N."/>
            <person name="Xue C."/>
            <person name="Wang R."/>
            <person name="Manning V.A."/>
            <person name="Dhillon B."/>
            <person name="Tu Z.J."/>
            <person name="Steffenson B.J."/>
            <person name="Salamov A."/>
            <person name="Sun H."/>
            <person name="Lowry S."/>
            <person name="LaButti K."/>
            <person name="Han J."/>
            <person name="Copeland A."/>
            <person name="Lindquist E."/>
            <person name="Barry K."/>
            <person name="Schmutz J."/>
            <person name="Baker S.E."/>
            <person name="Ciuffetti L.M."/>
            <person name="Grigoriev I.V."/>
            <person name="Zhong S."/>
            <person name="Turgeon B.G."/>
        </authorList>
    </citation>
    <scope>NUCLEOTIDE SEQUENCE [LARGE SCALE GENOMIC DNA]</scope>
    <source>
        <strain evidence="6">ND90Pr / ATCC 201652</strain>
    </source>
</reference>
<dbReference type="OrthoDB" id="21502at2759"/>
<evidence type="ECO:0000313" key="5">
    <source>
        <dbReference type="EMBL" id="EMD58264.1"/>
    </source>
</evidence>
<dbReference type="PANTHER" id="PTHR31896:SF69">
    <property type="entry name" value="FAMILY REGULATORY PROTEIN, PUTATIVE (AFU_ORTHOLOGUE AFUA_3G14730)-RELATED"/>
    <property type="match status" value="1"/>
</dbReference>
<comment type="pathway">
    <text evidence="1">Secondary metabolite biosynthesis.</text>
</comment>
<protein>
    <submittedName>
        <fullName evidence="5">Uncharacterized protein</fullName>
    </submittedName>
</protein>
<dbReference type="PANTHER" id="PTHR31896">
    <property type="entry name" value="FAMILY REGULATORY PROTEIN, PUTATIVE (AFU_ORTHOLOGUE AFUA_3G14730)-RELATED"/>
    <property type="match status" value="1"/>
</dbReference>
<dbReference type="Gene3D" id="3.30.559.10">
    <property type="entry name" value="Chloramphenicol acetyltransferase-like domain"/>
    <property type="match status" value="2"/>
</dbReference>
<proteinExistence type="inferred from homology"/>
<dbReference type="GeneID" id="19140146"/>
<name>M2QSW0_COCSN</name>
<dbReference type="AlphaFoldDB" id="M2QSW0"/>
<dbReference type="InterPro" id="IPR023213">
    <property type="entry name" value="CAT-like_dom_sf"/>
</dbReference>
<dbReference type="HOGENOM" id="CLU_029797_2_1_1"/>
<dbReference type="eggNOG" id="ENOG502S6KB">
    <property type="taxonomic scope" value="Eukaryota"/>
</dbReference>
<keyword evidence="6" id="KW-1185">Reference proteome</keyword>
<gene>
    <name evidence="5" type="ORF">COCSADRAFT_42028</name>
</gene>
<sequence length="522" mass="58996">MIVTRVARPFLLQGLQSFYSSSSALPPTKASYSSATINRLWKSKGELSARVPTDQVIPFHALDDGYVNRNVVMEASYRFDDVLDVNRLRLALHRLMQRDGWKKLGARIRQNKQKKLEYILPCKYDDKRPPFLWLHEKFEQSIAEHPKASQLPRASHTPKIHEDPHLMQSFLHHSGRPRKLADWLNSDNPPLSFKILSFQDATILSISWPHCVFDGIGRAAFMNAWLAELNGLAIPEFVGFDHDPMSLLIGEVPGERYVLRSQMLTGYRLFFFVLRTIFDLILQPKSEPRILQIPDRFLQKLKQEAVADLSKERKGGDAVFVSNGDVLLAWWARTVVSSQNLAVSRPVAIGTALNLRKALEKDLPSGTFVGNAVSTAFAFLTAHELATIPLGSIALRIRRAIQQQRTTEQVKAQLTLMDFYGRQPLAGPWNMLPLVLSQSNSLGFFDLDFSCAVVRQGLPNDRRRNQVGRPSYIHLTHQLNGIPGRNAGSVLGKDAGGTWWIYFDLPVKAWKGVYQKLRALEG</sequence>
<dbReference type="KEGG" id="bsc:COCSADRAFT_42028"/>
<evidence type="ECO:0000256" key="1">
    <source>
        <dbReference type="ARBA" id="ARBA00005179"/>
    </source>
</evidence>
<organism evidence="5 6">
    <name type="scientific">Cochliobolus sativus (strain ND90Pr / ATCC 201652)</name>
    <name type="common">Common root rot and spot blotch fungus</name>
    <name type="synonym">Bipolaris sorokiniana</name>
    <dbReference type="NCBI Taxonomy" id="665912"/>
    <lineage>
        <taxon>Eukaryota</taxon>
        <taxon>Fungi</taxon>
        <taxon>Dikarya</taxon>
        <taxon>Ascomycota</taxon>
        <taxon>Pezizomycotina</taxon>
        <taxon>Dothideomycetes</taxon>
        <taxon>Pleosporomycetidae</taxon>
        <taxon>Pleosporales</taxon>
        <taxon>Pleosporineae</taxon>
        <taxon>Pleosporaceae</taxon>
        <taxon>Bipolaris</taxon>
    </lineage>
</organism>
<evidence type="ECO:0000256" key="2">
    <source>
        <dbReference type="ARBA" id="ARBA00009861"/>
    </source>
</evidence>